<evidence type="ECO:0000313" key="6">
    <source>
        <dbReference type="Proteomes" id="UP000621560"/>
    </source>
</evidence>
<dbReference type="GO" id="GO:0044281">
    <property type="term" value="P:small molecule metabolic process"/>
    <property type="evidence" value="ECO:0007669"/>
    <property type="project" value="UniProtKB-ARBA"/>
</dbReference>
<dbReference type="SUPFAM" id="SSF56784">
    <property type="entry name" value="HAD-like"/>
    <property type="match status" value="1"/>
</dbReference>
<evidence type="ECO:0000256" key="2">
    <source>
        <dbReference type="ARBA" id="ARBA00022723"/>
    </source>
</evidence>
<dbReference type="Gene3D" id="3.40.50.1000">
    <property type="entry name" value="HAD superfamily/HAD-like"/>
    <property type="match status" value="1"/>
</dbReference>
<comment type="caution">
    <text evidence="5">The sequence shown here is derived from an EMBL/GenBank/DDBJ whole genome shotgun (WGS) entry which is preliminary data.</text>
</comment>
<reference evidence="5" key="1">
    <citation type="submission" date="2020-09" db="EMBL/GenBank/DDBJ databases">
        <title>A novel bacterium of genus Paenibacillus, isolated from South China Sea.</title>
        <authorList>
            <person name="Huang H."/>
            <person name="Mo K."/>
            <person name="Hu Y."/>
        </authorList>
    </citation>
    <scope>NUCLEOTIDE SEQUENCE</scope>
    <source>
        <strain evidence="5">IB182496</strain>
    </source>
</reference>
<dbReference type="Proteomes" id="UP000621560">
    <property type="component" value="Unassembled WGS sequence"/>
</dbReference>
<dbReference type="NCBIfam" id="TIGR01662">
    <property type="entry name" value="HAD-SF-IIIA"/>
    <property type="match status" value="1"/>
</dbReference>
<dbReference type="SFLD" id="SFLDS00003">
    <property type="entry name" value="Haloacid_Dehalogenase"/>
    <property type="match status" value="1"/>
</dbReference>
<keyword evidence="6" id="KW-1185">Reference proteome</keyword>
<dbReference type="InterPro" id="IPR036412">
    <property type="entry name" value="HAD-like_sf"/>
</dbReference>
<evidence type="ECO:0000256" key="4">
    <source>
        <dbReference type="ARBA" id="ARBA00022842"/>
    </source>
</evidence>
<evidence type="ECO:0000256" key="1">
    <source>
        <dbReference type="ARBA" id="ARBA00001946"/>
    </source>
</evidence>
<name>A0A927GVF2_9BACL</name>
<dbReference type="NCBIfam" id="TIGR01549">
    <property type="entry name" value="HAD-SF-IA-v1"/>
    <property type="match status" value="1"/>
</dbReference>
<dbReference type="InterPro" id="IPR051400">
    <property type="entry name" value="HAD-like_hydrolase"/>
</dbReference>
<dbReference type="PANTHER" id="PTHR46470:SF2">
    <property type="entry name" value="GLYCERALDEHYDE 3-PHOSPHATE PHOSPHATASE"/>
    <property type="match status" value="1"/>
</dbReference>
<dbReference type="GO" id="GO:0046872">
    <property type="term" value="F:metal ion binding"/>
    <property type="evidence" value="ECO:0007669"/>
    <property type="project" value="UniProtKB-KW"/>
</dbReference>
<dbReference type="InterPro" id="IPR023214">
    <property type="entry name" value="HAD_sf"/>
</dbReference>
<keyword evidence="3 5" id="KW-0378">Hydrolase</keyword>
<keyword evidence="2" id="KW-0479">Metal-binding</keyword>
<sequence>MNIHAVIFDLDNTLINRKQAFKEFSNRLIEKYIIDLEPSERKDVLQYIIEADNDGYRSKKELYQELLSTLKWKKQETTIKELLDFWFSEFYKCSVLMEGAMDVLQSLKRQGLKLGLVTNGSAHSQNSKIDFVGLREHFDAIIVSDEVQVKKPAKRIFEITLDRLGVKPEFTIYVGDHPLNDVKGASDAGLKTIWLEGFRKWDVPETQPHYKISKLTEMIEMLEGGSKKSRNSR</sequence>
<organism evidence="5 6">
    <name type="scientific">Paenibacillus sabuli</name>
    <dbReference type="NCBI Taxonomy" id="2772509"/>
    <lineage>
        <taxon>Bacteria</taxon>
        <taxon>Bacillati</taxon>
        <taxon>Bacillota</taxon>
        <taxon>Bacilli</taxon>
        <taxon>Bacillales</taxon>
        <taxon>Paenibacillaceae</taxon>
        <taxon>Paenibacillus</taxon>
    </lineage>
</organism>
<evidence type="ECO:0000256" key="3">
    <source>
        <dbReference type="ARBA" id="ARBA00022801"/>
    </source>
</evidence>
<dbReference type="PRINTS" id="PR00413">
    <property type="entry name" value="HADHALOGNASE"/>
</dbReference>
<dbReference type="InterPro" id="IPR006439">
    <property type="entry name" value="HAD-SF_hydro_IA"/>
</dbReference>
<dbReference type="AlphaFoldDB" id="A0A927GVF2"/>
<dbReference type="GO" id="GO:0016791">
    <property type="term" value="F:phosphatase activity"/>
    <property type="evidence" value="ECO:0007669"/>
    <property type="project" value="TreeGrafter"/>
</dbReference>
<dbReference type="Gene3D" id="1.10.150.520">
    <property type="match status" value="1"/>
</dbReference>
<dbReference type="RefSeq" id="WP_190921781.1">
    <property type="nucleotide sequence ID" value="NZ_JACXIZ010000099.1"/>
</dbReference>
<dbReference type="SFLD" id="SFLDG01129">
    <property type="entry name" value="C1.5:_HAD__Beta-PGM__Phosphata"/>
    <property type="match status" value="1"/>
</dbReference>
<proteinExistence type="predicted"/>
<comment type="cofactor">
    <cofactor evidence="1">
        <name>Mg(2+)</name>
        <dbReference type="ChEBI" id="CHEBI:18420"/>
    </cofactor>
</comment>
<dbReference type="InterPro" id="IPR041492">
    <property type="entry name" value="HAD_2"/>
</dbReference>
<gene>
    <name evidence="5" type="ORF">IDH44_26250</name>
</gene>
<keyword evidence="4" id="KW-0460">Magnesium</keyword>
<dbReference type="Pfam" id="PF13419">
    <property type="entry name" value="HAD_2"/>
    <property type="match status" value="1"/>
</dbReference>
<dbReference type="InterPro" id="IPR006549">
    <property type="entry name" value="HAD-SF_hydro_IIIA"/>
</dbReference>
<protein>
    <submittedName>
        <fullName evidence="5">HAD family hydrolase</fullName>
    </submittedName>
</protein>
<dbReference type="EMBL" id="JACXIZ010000099">
    <property type="protein sequence ID" value="MBD2848687.1"/>
    <property type="molecule type" value="Genomic_DNA"/>
</dbReference>
<dbReference type="PANTHER" id="PTHR46470">
    <property type="entry name" value="N-ACYLNEURAMINATE-9-PHOSPHATASE"/>
    <property type="match status" value="1"/>
</dbReference>
<dbReference type="SFLD" id="SFLDG01135">
    <property type="entry name" value="C1.5.6:_HAD__Beta-PGM__Phospha"/>
    <property type="match status" value="1"/>
</dbReference>
<evidence type="ECO:0000313" key="5">
    <source>
        <dbReference type="EMBL" id="MBD2848687.1"/>
    </source>
</evidence>
<accession>A0A927GVF2</accession>
<dbReference type="NCBIfam" id="TIGR01509">
    <property type="entry name" value="HAD-SF-IA-v3"/>
    <property type="match status" value="1"/>
</dbReference>